<organism evidence="1 2">
    <name type="scientific">Gossypium mustelinum</name>
    <name type="common">Cotton</name>
    <name type="synonym">Gossypium caicoense</name>
    <dbReference type="NCBI Taxonomy" id="34275"/>
    <lineage>
        <taxon>Eukaryota</taxon>
        <taxon>Viridiplantae</taxon>
        <taxon>Streptophyta</taxon>
        <taxon>Embryophyta</taxon>
        <taxon>Tracheophyta</taxon>
        <taxon>Spermatophyta</taxon>
        <taxon>Magnoliopsida</taxon>
        <taxon>eudicotyledons</taxon>
        <taxon>Gunneridae</taxon>
        <taxon>Pentapetalae</taxon>
        <taxon>rosids</taxon>
        <taxon>malvids</taxon>
        <taxon>Malvales</taxon>
        <taxon>Malvaceae</taxon>
        <taxon>Malvoideae</taxon>
        <taxon>Gossypium</taxon>
    </lineage>
</organism>
<keyword evidence="2" id="KW-1185">Reference proteome</keyword>
<dbReference type="AlphaFoldDB" id="A0A5D2VZP9"/>
<accession>A0A5D2VZP9</accession>
<evidence type="ECO:0000313" key="1">
    <source>
        <dbReference type="EMBL" id="TYI94808.1"/>
    </source>
</evidence>
<evidence type="ECO:0000313" key="2">
    <source>
        <dbReference type="Proteomes" id="UP000323597"/>
    </source>
</evidence>
<dbReference type="EMBL" id="CM017650">
    <property type="protein sequence ID" value="TYI94808.1"/>
    <property type="molecule type" value="Genomic_DNA"/>
</dbReference>
<sequence>MLASNRGVHTIARALMVSTDNYLGIWIYSRSKKSAINHQAQTLGKGRTANIYKKLENSDYYSFDWNMSFCCLFH</sequence>
<reference evidence="1 2" key="1">
    <citation type="submission" date="2019-07" db="EMBL/GenBank/DDBJ databases">
        <title>WGS assembly of Gossypium mustelinum.</title>
        <authorList>
            <person name="Chen Z.J."/>
            <person name="Sreedasyam A."/>
            <person name="Ando A."/>
            <person name="Song Q."/>
            <person name="De L."/>
            <person name="Hulse-Kemp A."/>
            <person name="Ding M."/>
            <person name="Ye W."/>
            <person name="Kirkbride R."/>
            <person name="Jenkins J."/>
            <person name="Plott C."/>
            <person name="Lovell J."/>
            <person name="Lin Y.-M."/>
            <person name="Vaughn R."/>
            <person name="Liu B."/>
            <person name="Li W."/>
            <person name="Simpson S."/>
            <person name="Scheffler B."/>
            <person name="Saski C."/>
            <person name="Grover C."/>
            <person name="Hu G."/>
            <person name="Conover J."/>
            <person name="Carlson J."/>
            <person name="Shu S."/>
            <person name="Boston L."/>
            <person name="Williams M."/>
            <person name="Peterson D."/>
            <person name="Mcgee K."/>
            <person name="Jones D."/>
            <person name="Wendel J."/>
            <person name="Stelly D."/>
            <person name="Grimwood J."/>
            <person name="Schmutz J."/>
        </authorList>
    </citation>
    <scope>NUCLEOTIDE SEQUENCE [LARGE SCALE GENOMIC DNA]</scope>
    <source>
        <strain evidence="1">1408120.09</strain>
    </source>
</reference>
<dbReference type="Proteomes" id="UP000323597">
    <property type="component" value="Chromosome D02"/>
</dbReference>
<proteinExistence type="predicted"/>
<gene>
    <name evidence="1" type="ORF">E1A91_D02G231000v1</name>
</gene>
<name>A0A5D2VZP9_GOSMU</name>
<protein>
    <submittedName>
        <fullName evidence="1">Uncharacterized protein</fullName>
    </submittedName>
</protein>